<dbReference type="WBParaSite" id="TMUE_2000006557.1">
    <property type="protein sequence ID" value="TMUE_2000006557.1"/>
    <property type="gene ID" value="WBGene00287370"/>
</dbReference>
<sequence>MELEEEIRLRLEEQSTNLGAVVMMANEQHFSLQNQHITSCVIEQRLDLCPAKSNSTPPDGRAPLNTDLAQPSARRKLFDLTKDGGDLIGTILGQKAEEQAPVFSGEPTEYPAWEEAIASTRFCPFRQPIMKLNAIKKSLKGEALEIVKWIGMDQPNPAEFLVEALKREYGRAEIVIRVQEARLDKLEPPSEDDYPSREFSYCCEKLPCHNEGAWVQCRGQPTVHTSVREKTELNLGRALVPEEERRL</sequence>
<protein>
    <submittedName>
        <fullName evidence="2">Uncharacterized protein</fullName>
    </submittedName>
</protein>
<accession>A0A5S6QI71</accession>
<keyword evidence="1" id="KW-1185">Reference proteome</keyword>
<name>A0A5S6QI71_TRIMR</name>
<proteinExistence type="predicted"/>
<evidence type="ECO:0000313" key="2">
    <source>
        <dbReference type="WBParaSite" id="TMUE_2000006557.1"/>
    </source>
</evidence>
<dbReference type="STRING" id="70415.A0A5S6QI71"/>
<evidence type="ECO:0000313" key="1">
    <source>
        <dbReference type="Proteomes" id="UP000046395"/>
    </source>
</evidence>
<dbReference type="AlphaFoldDB" id="A0A5S6QI71"/>
<dbReference type="Proteomes" id="UP000046395">
    <property type="component" value="Unassembled WGS sequence"/>
</dbReference>
<organism evidence="1 2">
    <name type="scientific">Trichuris muris</name>
    <name type="common">Mouse whipworm</name>
    <dbReference type="NCBI Taxonomy" id="70415"/>
    <lineage>
        <taxon>Eukaryota</taxon>
        <taxon>Metazoa</taxon>
        <taxon>Ecdysozoa</taxon>
        <taxon>Nematoda</taxon>
        <taxon>Enoplea</taxon>
        <taxon>Dorylaimia</taxon>
        <taxon>Trichinellida</taxon>
        <taxon>Trichuridae</taxon>
        <taxon>Trichuris</taxon>
    </lineage>
</organism>
<reference evidence="2" key="1">
    <citation type="submission" date="2019-12" db="UniProtKB">
        <authorList>
            <consortium name="WormBaseParasite"/>
        </authorList>
    </citation>
    <scope>IDENTIFICATION</scope>
</reference>